<evidence type="ECO:0000313" key="7">
    <source>
        <dbReference type="EMBL" id="EME31661.1"/>
    </source>
</evidence>
<dbReference type="Gramene" id="EME31661">
    <property type="protein sequence ID" value="EME31661"/>
    <property type="gene ID" value="Gasu_10440"/>
</dbReference>
<keyword evidence="8" id="KW-1185">Reference proteome</keyword>
<dbReference type="RefSeq" id="XP_005708181.1">
    <property type="nucleotide sequence ID" value="XM_005708124.1"/>
</dbReference>
<organism evidence="7 8">
    <name type="scientific">Galdieria sulphuraria</name>
    <name type="common">Red alga</name>
    <dbReference type="NCBI Taxonomy" id="130081"/>
    <lineage>
        <taxon>Eukaryota</taxon>
        <taxon>Rhodophyta</taxon>
        <taxon>Bangiophyceae</taxon>
        <taxon>Galdieriales</taxon>
        <taxon>Galdieriaceae</taxon>
        <taxon>Galdieria</taxon>
    </lineage>
</organism>
<keyword evidence="3 4" id="KW-0802">TPR repeat</keyword>
<accession>M2W768</accession>
<gene>
    <name evidence="7" type="ORF">Gasu_10440</name>
</gene>
<feature type="compositionally biased region" description="Basic and acidic residues" evidence="5">
    <location>
        <begin position="135"/>
        <end position="162"/>
    </location>
</feature>
<dbReference type="InterPro" id="IPR019734">
    <property type="entry name" value="TPR_rpt"/>
</dbReference>
<dbReference type="Gene3D" id="1.10.260.100">
    <property type="match status" value="1"/>
</dbReference>
<dbReference type="SMART" id="SM00028">
    <property type="entry name" value="TPR"/>
    <property type="match status" value="3"/>
</dbReference>
<dbReference type="Gene3D" id="1.20.5.420">
    <property type="entry name" value="Immunoglobulin FC, subunit C"/>
    <property type="match status" value="1"/>
</dbReference>
<proteinExistence type="inferred from homology"/>
<dbReference type="Proteomes" id="UP000030680">
    <property type="component" value="Unassembled WGS sequence"/>
</dbReference>
<evidence type="ECO:0000256" key="5">
    <source>
        <dbReference type="SAM" id="MobiDB-lite"/>
    </source>
</evidence>
<dbReference type="InterPro" id="IPR032374">
    <property type="entry name" value="SGTA_dimer"/>
</dbReference>
<dbReference type="GO" id="GO:0016020">
    <property type="term" value="C:membrane"/>
    <property type="evidence" value="ECO:0007669"/>
    <property type="project" value="TreeGrafter"/>
</dbReference>
<evidence type="ECO:0000256" key="4">
    <source>
        <dbReference type="PROSITE-ProRule" id="PRU00339"/>
    </source>
</evidence>
<dbReference type="GO" id="GO:0072380">
    <property type="term" value="C:TRC complex"/>
    <property type="evidence" value="ECO:0007669"/>
    <property type="project" value="TreeGrafter"/>
</dbReference>
<evidence type="ECO:0000256" key="3">
    <source>
        <dbReference type="ARBA" id="ARBA00022803"/>
    </source>
</evidence>
<protein>
    <recommendedName>
        <fullName evidence="6">SGTA homodimerisation domain-containing protein</fullName>
    </recommendedName>
</protein>
<dbReference type="PANTHER" id="PTHR45831">
    <property type="entry name" value="LD24721P"/>
    <property type="match status" value="1"/>
</dbReference>
<name>M2W768_GALSU</name>
<comment type="similarity">
    <text evidence="1">Belongs to the SGT family.</text>
</comment>
<dbReference type="SUPFAM" id="SSF48452">
    <property type="entry name" value="TPR-like"/>
    <property type="match status" value="1"/>
</dbReference>
<dbReference type="InterPro" id="IPR047150">
    <property type="entry name" value="SGT"/>
</dbReference>
<dbReference type="OrthoDB" id="6032at2759"/>
<sequence length="425" mass="47784">MSSNSGTKELLIHSIIELLEREKKTSVEKGEQLEVAIQCISEAYGLEDFDGTRRSVELRHKLEDVFERGLHSVHSEDQNVQKKGKSEDSLSGFDSFLETLRRTNYFQGVKPGTEEYEQRVQKAKEKFLQKFGSKVTEKSTKDSPPHLSERTEGSFEDSKKQQAEGLKLQGNECMREGKYREALQKYSAAIEIDPLNAVFYSNRAAAKTHLNMLSSAIDDCRQAISLNPTFVRPRERLASAYYEAGMFEEALKTAKEVLEMEPDNGRMTEIIELVKKRNSSSTNSPSGTNPNQLFQSLLQNPQLMQAASSMFQSGDLQRMFSQTRSGANNNNNISETAENSENGNTNEQQTTTGNDDNIANIFENLQNSPLYEQLNSNPHLRAAMESIERDPNNLMSLLNNPEVMNAAMQSFQSLFGNSNSSPSNR</sequence>
<evidence type="ECO:0000256" key="2">
    <source>
        <dbReference type="ARBA" id="ARBA00022737"/>
    </source>
</evidence>
<dbReference type="AlphaFoldDB" id="M2W768"/>
<dbReference type="Pfam" id="PF14559">
    <property type="entry name" value="TPR_19"/>
    <property type="match status" value="1"/>
</dbReference>
<dbReference type="PANTHER" id="PTHR45831:SF2">
    <property type="entry name" value="LD24721P"/>
    <property type="match status" value="1"/>
</dbReference>
<dbReference type="GO" id="GO:0060090">
    <property type="term" value="F:molecular adaptor activity"/>
    <property type="evidence" value="ECO:0007669"/>
    <property type="project" value="TreeGrafter"/>
</dbReference>
<dbReference type="GeneID" id="17090291"/>
<dbReference type="OMA" id="AAMRHMS"/>
<dbReference type="eggNOG" id="KOG0553">
    <property type="taxonomic scope" value="Eukaryota"/>
</dbReference>
<feature type="compositionally biased region" description="Low complexity" evidence="5">
    <location>
        <begin position="327"/>
        <end position="355"/>
    </location>
</feature>
<dbReference type="Pfam" id="PF16546">
    <property type="entry name" value="SGTA_dimer"/>
    <property type="match status" value="1"/>
</dbReference>
<feature type="region of interest" description="Disordered" evidence="5">
    <location>
        <begin position="322"/>
        <end position="355"/>
    </location>
</feature>
<feature type="domain" description="SGTA homodimerisation" evidence="6">
    <location>
        <begin position="12"/>
        <end position="66"/>
    </location>
</feature>
<reference evidence="8" key="1">
    <citation type="journal article" date="2013" name="Science">
        <title>Gene transfer from bacteria and archaea facilitated evolution of an extremophilic eukaryote.</title>
        <authorList>
            <person name="Schonknecht G."/>
            <person name="Chen W.H."/>
            <person name="Ternes C.M."/>
            <person name="Barbier G.G."/>
            <person name="Shrestha R.P."/>
            <person name="Stanke M."/>
            <person name="Brautigam A."/>
            <person name="Baker B.J."/>
            <person name="Banfield J.F."/>
            <person name="Garavito R.M."/>
            <person name="Carr K."/>
            <person name="Wilkerson C."/>
            <person name="Rensing S.A."/>
            <person name="Gagneul D."/>
            <person name="Dickenson N.E."/>
            <person name="Oesterhelt C."/>
            <person name="Lercher M.J."/>
            <person name="Weber A.P."/>
        </authorList>
    </citation>
    <scope>NUCLEOTIDE SEQUENCE [LARGE SCALE GENOMIC DNA]</scope>
    <source>
        <strain evidence="8">074W</strain>
    </source>
</reference>
<feature type="repeat" description="TPR" evidence="4">
    <location>
        <begin position="163"/>
        <end position="196"/>
    </location>
</feature>
<evidence type="ECO:0000259" key="6">
    <source>
        <dbReference type="Pfam" id="PF16546"/>
    </source>
</evidence>
<evidence type="ECO:0000313" key="8">
    <source>
        <dbReference type="Proteomes" id="UP000030680"/>
    </source>
</evidence>
<evidence type="ECO:0000256" key="1">
    <source>
        <dbReference type="ARBA" id="ARBA00008175"/>
    </source>
</evidence>
<dbReference type="PROSITE" id="PS50005">
    <property type="entry name" value="TPR"/>
    <property type="match status" value="2"/>
</dbReference>
<dbReference type="InterPro" id="IPR011990">
    <property type="entry name" value="TPR-like_helical_dom_sf"/>
</dbReference>
<dbReference type="Gene3D" id="1.25.40.10">
    <property type="entry name" value="Tetratricopeptide repeat domain"/>
    <property type="match status" value="1"/>
</dbReference>
<feature type="repeat" description="TPR" evidence="4">
    <location>
        <begin position="231"/>
        <end position="264"/>
    </location>
</feature>
<dbReference type="GO" id="GO:0006620">
    <property type="term" value="P:post-translational protein targeting to endoplasmic reticulum membrane"/>
    <property type="evidence" value="ECO:0007669"/>
    <property type="project" value="TreeGrafter"/>
</dbReference>
<dbReference type="STRING" id="130081.M2W768"/>
<dbReference type="Pfam" id="PF13414">
    <property type="entry name" value="TPR_11"/>
    <property type="match status" value="1"/>
</dbReference>
<feature type="region of interest" description="Disordered" evidence="5">
    <location>
        <begin position="133"/>
        <end position="163"/>
    </location>
</feature>
<dbReference type="EMBL" id="KB454490">
    <property type="protein sequence ID" value="EME31661.1"/>
    <property type="molecule type" value="Genomic_DNA"/>
</dbReference>
<keyword evidence="2" id="KW-0677">Repeat</keyword>
<dbReference type="KEGG" id="gsl:Gasu_10440"/>